<dbReference type="EMBL" id="JAVRFH010000001">
    <property type="protein sequence ID" value="MDT0608904.1"/>
    <property type="molecule type" value="Genomic_DNA"/>
</dbReference>
<keyword evidence="2" id="KW-1185">Reference proteome</keyword>
<evidence type="ECO:0000313" key="1">
    <source>
        <dbReference type="EMBL" id="MDT0608904.1"/>
    </source>
</evidence>
<organism evidence="1 2">
    <name type="scientific">Streptomyces lancefieldiae</name>
    <dbReference type="NCBI Taxonomy" id="3075520"/>
    <lineage>
        <taxon>Bacteria</taxon>
        <taxon>Bacillati</taxon>
        <taxon>Actinomycetota</taxon>
        <taxon>Actinomycetes</taxon>
        <taxon>Kitasatosporales</taxon>
        <taxon>Streptomycetaceae</taxon>
        <taxon>Streptomyces</taxon>
    </lineage>
</organism>
<reference evidence="1" key="1">
    <citation type="submission" date="2024-05" db="EMBL/GenBank/DDBJ databases">
        <title>30 novel species of actinomycetes from the DSMZ collection.</title>
        <authorList>
            <person name="Nouioui I."/>
        </authorList>
    </citation>
    <scope>NUCLEOTIDE SEQUENCE</scope>
    <source>
        <strain evidence="1">DSM 40712</strain>
    </source>
</reference>
<dbReference type="Proteomes" id="UP001180724">
    <property type="component" value="Unassembled WGS sequence"/>
</dbReference>
<gene>
    <name evidence="1" type="ORF">RM812_01380</name>
</gene>
<evidence type="ECO:0000313" key="2">
    <source>
        <dbReference type="Proteomes" id="UP001180724"/>
    </source>
</evidence>
<sequence>MVFGRVNAAKFIARLLPEPHETDLGGETAHHLLATAHADIVCSPSGHRIGWSDCYAGADMLPLTYKADLFLEPGGEPRPLPDHLTGESRERAVEAGQKAAWIRREARRRGLR</sequence>
<dbReference type="RefSeq" id="WP_311570493.1">
    <property type="nucleotide sequence ID" value="NZ_JAVRFH010000001.1"/>
</dbReference>
<accession>A0ABU3AFE0</accession>
<name>A0ABU3AFE0_9ACTN</name>
<protein>
    <submittedName>
        <fullName evidence="1">Uncharacterized protein</fullName>
    </submittedName>
</protein>
<proteinExistence type="predicted"/>
<comment type="caution">
    <text evidence="1">The sequence shown here is derived from an EMBL/GenBank/DDBJ whole genome shotgun (WGS) entry which is preliminary data.</text>
</comment>